<sequence length="783" mass="89394">MINKPRKRRPKATKLNQPSQAAIKKNVKKLPKRSQRRSWLWSTLAMGLLLGSASVIIGVGWISVLFILNPAQISWVNDFLPKWAKISTGKRELPETLTAIELGLTQKQRLSGEILPLDGKSEESFLLPIFQKRKNCQSHCQELVELRIYKLSQDLESKFQSEKSYYLITKLPVTGLSRNFVESSSFAAISESDNQETKTNLPLNQVKAFADTNLFPGFWFYLQGEHKNNDDNITYGQVVYYNPPLKSLQQMLSWKTHNGQLPKWQQITGNDSKELIIDQTINVEPNLQVYQVKPSKLVVNSIYLEAIDFQKPAIDEFAFQQSLLLARNGLWTPAFTWLISLEKQRKQPFSAAARAQIDVIRLHSEFTKMQADKNWASPQQQVTADIIDGRWEKALQVFETSADYGQEIANLLQTDKGRIWNRSAVALRLNPNRRAVLAWVALIFKVQRGEERANAWLQAQPNINQETLNYIQDILTKLDDDKINAHKSRIIGTVNQISRINEQDWLPISLQTDLKITNNQVWYQVEVSAFHDGTSWLSYPFANFDQLKHQPRKFWRKILGISYDPSMQIIVWKPNGEQEVTTTTIKAVQVQDQGLRLLMSGSALSENKVTSLQPQPLALTVDALKWVEPSPVSVKELYQQKPQLVELILPTIWRKLQQSGDINAGNIPDFQKMREKMGDWPVQLADLTNDAQQEIVITISDPAIASLNQSDGNNSKPVEDKKRPRTLILSADSRVIYSDFAHASQQTLIAIAQLTDDQSLALLVENKQGYSLQRWSQTNQQFE</sequence>
<evidence type="ECO:0000256" key="2">
    <source>
        <dbReference type="SAM" id="Phobius"/>
    </source>
</evidence>
<proteinExistence type="predicted"/>
<feature type="region of interest" description="Disordered" evidence="1">
    <location>
        <begin position="1"/>
        <end position="27"/>
    </location>
</feature>
<gene>
    <name evidence="3" type="ORF">HGD76_14095</name>
</gene>
<accession>A0A6H2C6U7</accession>
<feature type="transmembrane region" description="Helical" evidence="2">
    <location>
        <begin position="39"/>
        <end position="68"/>
    </location>
</feature>
<evidence type="ECO:0000256" key="1">
    <source>
        <dbReference type="SAM" id="MobiDB-lite"/>
    </source>
</evidence>
<reference evidence="3 4" key="2">
    <citation type="submission" date="2020-04" db="EMBL/GenBank/DDBJ databases">
        <authorList>
            <person name="Fomenkov A."/>
            <person name="Anton B.P."/>
            <person name="Roberts R.J."/>
        </authorList>
    </citation>
    <scope>NUCLEOTIDE SEQUENCE [LARGE SCALE GENOMIC DNA]</scope>
    <source>
        <strain evidence="3 4">CCAP 1403/13f</strain>
    </source>
</reference>
<keyword evidence="2" id="KW-0472">Membrane</keyword>
<dbReference type="KEGG" id="dfs:HGD76_14095"/>
<keyword evidence="2" id="KW-0812">Transmembrane</keyword>
<keyword evidence="2" id="KW-1133">Transmembrane helix</keyword>
<organism evidence="3 4">
    <name type="scientific">Dolichospermum flos-aquae CCAP 1403/13F</name>
    <dbReference type="NCBI Taxonomy" id="315271"/>
    <lineage>
        <taxon>Bacteria</taxon>
        <taxon>Bacillati</taxon>
        <taxon>Cyanobacteriota</taxon>
        <taxon>Cyanophyceae</taxon>
        <taxon>Nostocales</taxon>
        <taxon>Aphanizomenonaceae</taxon>
        <taxon>Dolichospermum</taxon>
    </lineage>
</organism>
<feature type="compositionally biased region" description="Basic residues" evidence="1">
    <location>
        <begin position="1"/>
        <end position="12"/>
    </location>
</feature>
<reference evidence="3 4" key="1">
    <citation type="submission" date="2020-04" db="EMBL/GenBank/DDBJ databases">
        <title>Genome-Wide Identification of 5-Methylcytosine Sites in Bacterial Genomes By High-Throughput Sequencing of MspJI Restriction Fragments.</title>
        <authorList>
            <person name="Wu V."/>
        </authorList>
    </citation>
    <scope>NUCLEOTIDE SEQUENCE [LARGE SCALE GENOMIC DNA]</scope>
    <source>
        <strain evidence="3 4">CCAP 1403/13f</strain>
    </source>
</reference>
<name>A0A6H2C6U7_DOLFA</name>
<evidence type="ECO:0000313" key="4">
    <source>
        <dbReference type="Proteomes" id="UP000502433"/>
    </source>
</evidence>
<protein>
    <submittedName>
        <fullName evidence="3">Uncharacterized protein</fullName>
    </submittedName>
</protein>
<dbReference type="EMBL" id="CP051206">
    <property type="protein sequence ID" value="QJB47051.1"/>
    <property type="molecule type" value="Genomic_DNA"/>
</dbReference>
<dbReference type="AlphaFoldDB" id="A0A6H2C6U7"/>
<evidence type="ECO:0000313" key="3">
    <source>
        <dbReference type="EMBL" id="QJB47051.1"/>
    </source>
</evidence>
<dbReference type="Proteomes" id="UP000502433">
    <property type="component" value="Chromosome"/>
</dbReference>